<dbReference type="Pfam" id="PF12726">
    <property type="entry name" value="SEN1_N"/>
    <property type="match status" value="1"/>
</dbReference>
<dbReference type="PANTHER" id="PTHR10887">
    <property type="entry name" value="DNA2/NAM7 HELICASE FAMILY"/>
    <property type="match status" value="1"/>
</dbReference>
<dbReference type="InterPro" id="IPR014016">
    <property type="entry name" value="UvrD-like_ATP-bd"/>
</dbReference>
<dbReference type="InterPro" id="IPR041679">
    <property type="entry name" value="DNA2/NAM7-like_C"/>
</dbReference>
<keyword evidence="2 5" id="KW-0378">Hydrolase</keyword>
<dbReference type="CDD" id="cd18042">
    <property type="entry name" value="DEXXQc_SETX"/>
    <property type="match status" value="1"/>
</dbReference>
<evidence type="ECO:0000256" key="4">
    <source>
        <dbReference type="ARBA" id="ARBA00022840"/>
    </source>
</evidence>
<dbReference type="EMBL" id="CP015058">
    <property type="protein sequence ID" value="QGN16563.1"/>
    <property type="molecule type" value="Genomic_DNA"/>
</dbReference>
<dbReference type="InterPro" id="IPR045055">
    <property type="entry name" value="DNA2/NAM7-like"/>
</dbReference>
<dbReference type="PANTHER" id="PTHR10887:SF495">
    <property type="entry name" value="HELICASE SENATAXIN ISOFORM X1-RELATED"/>
    <property type="match status" value="1"/>
</dbReference>
<dbReference type="Pfam" id="PF13087">
    <property type="entry name" value="AAA_12"/>
    <property type="match status" value="1"/>
</dbReference>
<reference evidence="9 10" key="1">
    <citation type="submission" date="2016-03" db="EMBL/GenBank/DDBJ databases">
        <title>How can Kluyveromyces marxianus grow so fast - potential evolutionary course in Saccharomyces Complex revealed by comparative genomics.</title>
        <authorList>
            <person name="Mo W."/>
            <person name="Lu W."/>
            <person name="Yang X."/>
            <person name="Qi J."/>
            <person name="Lv H."/>
        </authorList>
    </citation>
    <scope>NUCLEOTIDE SEQUENCE [LARGE SCALE GENOMIC DNA]</scope>
    <source>
        <strain evidence="9 10">FIM1</strain>
    </source>
</reference>
<keyword evidence="6" id="KW-0175">Coiled coil</keyword>
<dbReference type="InterPro" id="IPR044340">
    <property type="entry name" value="Helicase_Sen1_1B_dom"/>
</dbReference>
<feature type="compositionally biased region" description="Basic and acidic residues" evidence="7">
    <location>
        <begin position="1914"/>
        <end position="1925"/>
    </location>
</feature>
<accession>A0ABX6EW95</accession>
<dbReference type="SUPFAM" id="SSF52540">
    <property type="entry name" value="P-loop containing nucleoside triphosphate hydrolases"/>
    <property type="match status" value="1"/>
</dbReference>
<dbReference type="Pfam" id="PF23576">
    <property type="entry name" value="SEN1_barrel"/>
    <property type="match status" value="1"/>
</dbReference>
<dbReference type="GO" id="GO:0004386">
    <property type="term" value="F:helicase activity"/>
    <property type="evidence" value="ECO:0007669"/>
    <property type="project" value="UniProtKB-KW"/>
</dbReference>
<evidence type="ECO:0000313" key="10">
    <source>
        <dbReference type="Proteomes" id="UP000422736"/>
    </source>
</evidence>
<evidence type="ECO:0000256" key="3">
    <source>
        <dbReference type="ARBA" id="ARBA00022806"/>
    </source>
</evidence>
<dbReference type="InterPro" id="IPR024481">
    <property type="entry name" value="Helicase_Sen1_N"/>
</dbReference>
<evidence type="ECO:0000256" key="1">
    <source>
        <dbReference type="ARBA" id="ARBA00022741"/>
    </source>
</evidence>
<evidence type="ECO:0000259" key="8">
    <source>
        <dbReference type="PROSITE" id="PS51198"/>
    </source>
</evidence>
<evidence type="ECO:0000256" key="5">
    <source>
        <dbReference type="PROSITE-ProRule" id="PRU00560"/>
    </source>
</evidence>
<keyword evidence="1 5" id="KW-0547">Nucleotide-binding</keyword>
<keyword evidence="3 5" id="KW-0347">Helicase</keyword>
<dbReference type="CDD" id="cd21408">
    <property type="entry name" value="1B_Sen1p-like"/>
    <property type="match status" value="1"/>
</dbReference>
<gene>
    <name evidence="9" type="primary">SEN1</name>
    <name evidence="9" type="ORF">FIM1_3277</name>
</gene>
<dbReference type="CDD" id="cd18808">
    <property type="entry name" value="SF1_C_Upf1"/>
    <property type="match status" value="1"/>
</dbReference>
<evidence type="ECO:0000256" key="7">
    <source>
        <dbReference type="SAM" id="MobiDB-lite"/>
    </source>
</evidence>
<reference evidence="9 10" key="2">
    <citation type="submission" date="2019-11" db="EMBL/GenBank/DDBJ databases">
        <authorList>
            <person name="Lu H."/>
        </authorList>
    </citation>
    <scope>NUCLEOTIDE SEQUENCE [LARGE SCALE GENOMIC DNA]</scope>
    <source>
        <strain evidence="9 10">FIM1</strain>
    </source>
</reference>
<keyword evidence="10" id="KW-1185">Reference proteome</keyword>
<dbReference type="Proteomes" id="UP000422736">
    <property type="component" value="Chromosome 5"/>
</dbReference>
<protein>
    <submittedName>
        <fullName evidence="9">Helicase SEN1</fullName>
    </submittedName>
</protein>
<feature type="compositionally biased region" description="Polar residues" evidence="7">
    <location>
        <begin position="1926"/>
        <end position="1944"/>
    </location>
</feature>
<proteinExistence type="predicted"/>
<feature type="compositionally biased region" description="Basic and acidic residues" evidence="7">
    <location>
        <begin position="1891"/>
        <end position="1901"/>
    </location>
</feature>
<evidence type="ECO:0000313" key="9">
    <source>
        <dbReference type="EMBL" id="QGN16563.1"/>
    </source>
</evidence>
<dbReference type="InterPro" id="IPR041677">
    <property type="entry name" value="DNA2/NAM7_AAA_11"/>
</dbReference>
<dbReference type="Pfam" id="PF13086">
    <property type="entry name" value="AAA_11"/>
    <property type="match status" value="1"/>
</dbReference>
<feature type="binding site" evidence="5">
    <location>
        <begin position="1349"/>
        <end position="1356"/>
    </location>
    <ligand>
        <name>ATP</name>
        <dbReference type="ChEBI" id="CHEBI:30616"/>
    </ligand>
</feature>
<evidence type="ECO:0000256" key="6">
    <source>
        <dbReference type="SAM" id="Coils"/>
    </source>
</evidence>
<feature type="coiled-coil region" evidence="6">
    <location>
        <begin position="1505"/>
        <end position="1532"/>
    </location>
</feature>
<feature type="region of interest" description="Disordered" evidence="7">
    <location>
        <begin position="1885"/>
        <end position="2000"/>
    </location>
</feature>
<dbReference type="InterPro" id="IPR027417">
    <property type="entry name" value="P-loop_NTPase"/>
</dbReference>
<dbReference type="InterPro" id="IPR047187">
    <property type="entry name" value="SF1_C_Upf1"/>
</dbReference>
<dbReference type="Gene3D" id="3.40.50.300">
    <property type="entry name" value="P-loop containing nucleotide triphosphate hydrolases"/>
    <property type="match status" value="2"/>
</dbReference>
<sequence>MTTNPVGIDPAIISAALPFKNQILNSLDDKVGPDFEELSLVTKIVETIGPLIHDKNYHFFCDKDLGPVISFLVIIFSVPREQQAIEWYCDKFAPILASCQDCCKSFYSFKNRIIKRYIENKGIAYSNIDGFDLMICRWRADTLTKRLGGISSDNLTKEQEIAFCECFWYPRVLKHSQNLKVLFNNAFCLLKEKNHPLLSYSTENVLSKLSSGTVFLLMEGTPIQISHSLGLLDWMYDRNDMITLENMPLDALQEINTHYIYLISKQFGKDLQPSALALNSMGIAWIRLTALFSLMTKEVMEHHFLEPKFTQSLKNAGTREVPSIIHLWYNWFSVPNPERPLDVMLKVLNLFLDKFGQDFWAYLKPFNFHTLLDLIFAQGTFANTLLRKQDFPILKDGKETWLSLDGSVSDLITWCIPFYNSLSSAKKMQMVKKISTGFLMTICECSKLLRTLPKLLLMSYSLQLLNNVLEIDEKKGSLLYKNSDLQNELYTVADCRKVVNHPKISQLLCDTVQSPEIVFPGMQVESLSLSAMKVLANCVEYDILNLCETTFNLYSGKTINKHHILDLDMRRFFLNPLIQNINLSRLGTNGPKHALYIMAALRNANGLMTLTAKGMEIENQNKLTQEYINVIKQLVMKCSELPSDELIKILSDRNAAHGLWSCLFSSDSELYQEATNILYEVFNVEGRLEGLQELFKSSLSTSLHCISVVLKQLTKTKFFEPCPRAIRMMMDVLTLFNEPVTGIFSNYEKLKDDESDKELFNFWGASWKFLDMIYLETIQWTSKHSNVVLENFTRDVLDVSNMLMVSYREFSDVLVKGKVTENDLFKFPMSPFKNMLYWLRLNDEQLLASCVKLIVSASDLAKEKQFQFDEMLVLDMVKYASKARKYPNKLSPAQSQELLERARFFNVALTNEVVKESEKYHLEKELLKKGIKANVPNTDIKSALQSSHQVLTKPSMTSGQRADLMLKKANAGSSLTSRPKGQSTLSSYGFFKPGGTPTVSSAPSKPLSRFELERKKLLEKRVIHPPQNQVFNTRPSIHAKKEESSSEDESDFENAAELFAVAKSKARTYSPGVLDINGKEIKKSTTAADLRQLEEENMRRRLNVDLAPFYEKILKWDYKRTSEYPDDQENNYSDVKDTFKSASAYQSIMEPLLLLECWQGLCSARDREEQKSFSFVVGNRTVVSDFYEVYASINKDVVRDTGINDSDLIVLGYFPDRVSSKPLTDKEFKRTQYTCLAKIKELKNSKGDSMDLTFRIHRNHKFSNFLTLRSEIHALKVMQMTTVEREYSSLKGLPYYDLVDQILKAQPSVPESMDLKEIERIKTKFSLNASQAKAILSTVSTQGFSLIQGPPGTGKTKTILGIVGYFISKAKKNSNTVTHTIITPTTTTSTEQLLERQKVLICAPSNAAVDELVLRLREGVLDYSGNIFHPEIVRIGRSDAVNDSIKDLTLEEKVDRKLGGSDYDMVQDSALNQKFQETLQKRRMLTDKLNKENGNPNSTLSSADIADIQMQIRDLRKAISEMGKQKDEIRESNSLKYRNREIDRRKAQARILAESDIICSTLSGSAHDVLASLGVKFDTIIIDEACQCTELSSIIPLRYGGKRCIMVGDPNQLPPTVLSGAASDMKYNQSLFVRMQKNCSPYLLDVQYRMHPAISKFPSLEFYKGKLQDGTHVQEINKREWHGKYPFGPYKFFDIVTGKQKQNMKTMSYTNPEEIKVAIELVDNLLSNYETNYDFTNKIGIISPYREQMQSMRNQFRRYFGDQIRSYVDFNTIDGFQGQEKEIIIISCVRADDNSTSVGFLRDFRRMNVALTRAKCSLWILGHHKSLVNNKLWKHLISDAKERNCLELACPGFLNPSDKFAQDTIQKFKGSHDYIANLDTYDPYQNNVPSDGDRNKHRFSDHSSSNQHSKKKLKLENWKKQRTESASESANENQKPNDFKSSPATKVPGRKKKSSIFSASRTALGSPLDNASRLGAHTDADGSYKPKPYINDSSSDSKRK</sequence>
<keyword evidence="4 5" id="KW-0067">ATP-binding</keyword>
<dbReference type="InterPro" id="IPR056474">
    <property type="entry name" value="SEN1_barrel"/>
</dbReference>
<dbReference type="PROSITE" id="PS51198">
    <property type="entry name" value="UVRD_HELICASE_ATP_BIND"/>
    <property type="match status" value="1"/>
</dbReference>
<organism evidence="9 10">
    <name type="scientific">Kluyveromyces marxianus</name>
    <name type="common">Yeast</name>
    <name type="synonym">Candida kefyr</name>
    <dbReference type="NCBI Taxonomy" id="4911"/>
    <lineage>
        <taxon>Eukaryota</taxon>
        <taxon>Fungi</taxon>
        <taxon>Dikarya</taxon>
        <taxon>Ascomycota</taxon>
        <taxon>Saccharomycotina</taxon>
        <taxon>Saccharomycetes</taxon>
        <taxon>Saccharomycetales</taxon>
        <taxon>Saccharomycetaceae</taxon>
        <taxon>Kluyveromyces</taxon>
    </lineage>
</organism>
<feature type="domain" description="UvrD-like helicase ATP-binding" evidence="8">
    <location>
        <begin position="1328"/>
        <end position="1651"/>
    </location>
</feature>
<evidence type="ECO:0000256" key="2">
    <source>
        <dbReference type="ARBA" id="ARBA00022801"/>
    </source>
</evidence>
<name>A0ABX6EW95_KLUMA</name>